<evidence type="ECO:0000313" key="3">
    <source>
        <dbReference type="EMBL" id="MCP2166654.1"/>
    </source>
</evidence>
<feature type="signal peptide" evidence="1">
    <location>
        <begin position="1"/>
        <end position="33"/>
    </location>
</feature>
<dbReference type="EMBL" id="JAMTCK010000007">
    <property type="protein sequence ID" value="MCP2166654.1"/>
    <property type="molecule type" value="Genomic_DNA"/>
</dbReference>
<sequence length="279" mass="29051">MMPQRGTAGPRTALARGLAVVAAALAGFGLVTAGTGAAQPGAASAPGTAAAVAACGSDGFCDGFEDQTGSAPGGRWQVSYPNCQGSGTAVVDTSTAHAGSRSIRITGTAGYCNHVFVGTALSTASKVHYGRFYVRHSTPLPSAHVTFLAMRDTSNSRDLRMGGQNQALQWNRESDDATLPEQSPNGVALSRPLPVNTWTCVEFVVDGNQGQLRTWVNGAEVAGLVVDGVPTQDVDGQWLRGATWRPALTDFRLGWESYGNGDDTLWFDDVAVSSTRIGC</sequence>
<feature type="chain" id="PRO_5041898249" evidence="1">
    <location>
        <begin position="34"/>
        <end position="279"/>
    </location>
</feature>
<organism evidence="3 4">
    <name type="scientific">Goodfellowiella coeruleoviolacea</name>
    <dbReference type="NCBI Taxonomy" id="334858"/>
    <lineage>
        <taxon>Bacteria</taxon>
        <taxon>Bacillati</taxon>
        <taxon>Actinomycetota</taxon>
        <taxon>Actinomycetes</taxon>
        <taxon>Pseudonocardiales</taxon>
        <taxon>Pseudonocardiaceae</taxon>
        <taxon>Goodfellowiella</taxon>
    </lineage>
</organism>
<dbReference type="Proteomes" id="UP001206128">
    <property type="component" value="Unassembled WGS sequence"/>
</dbReference>
<evidence type="ECO:0000256" key="1">
    <source>
        <dbReference type="SAM" id="SignalP"/>
    </source>
</evidence>
<name>A0AAE3KHQ0_9PSEU</name>
<reference evidence="3" key="1">
    <citation type="submission" date="2022-06" db="EMBL/GenBank/DDBJ databases">
        <title>Genomic Encyclopedia of Archaeal and Bacterial Type Strains, Phase II (KMG-II): from individual species to whole genera.</title>
        <authorList>
            <person name="Goeker M."/>
        </authorList>
    </citation>
    <scope>NUCLEOTIDE SEQUENCE</scope>
    <source>
        <strain evidence="3">DSM 43935</strain>
    </source>
</reference>
<dbReference type="Pfam" id="PF21340">
    <property type="entry name" value="Polysacc_lyase-like"/>
    <property type="match status" value="1"/>
</dbReference>
<keyword evidence="4" id="KW-1185">Reference proteome</keyword>
<proteinExistence type="predicted"/>
<evidence type="ECO:0000313" key="4">
    <source>
        <dbReference type="Proteomes" id="UP001206128"/>
    </source>
</evidence>
<evidence type="ECO:0000259" key="2">
    <source>
        <dbReference type="Pfam" id="PF21340"/>
    </source>
</evidence>
<keyword evidence="1" id="KW-0732">Signal</keyword>
<accession>A0AAE3KHQ0</accession>
<feature type="domain" description="Cip1-like core" evidence="2">
    <location>
        <begin position="64"/>
        <end position="275"/>
    </location>
</feature>
<dbReference type="InterPro" id="IPR048955">
    <property type="entry name" value="Cip1-like_core"/>
</dbReference>
<dbReference type="InterPro" id="IPR013320">
    <property type="entry name" value="ConA-like_dom_sf"/>
</dbReference>
<comment type="caution">
    <text evidence="3">The sequence shown here is derived from an EMBL/GenBank/DDBJ whole genome shotgun (WGS) entry which is preliminary data.</text>
</comment>
<gene>
    <name evidence="3" type="ORF">LX83_003522</name>
</gene>
<dbReference type="AlphaFoldDB" id="A0AAE3KHQ0"/>
<dbReference type="SUPFAM" id="SSF49899">
    <property type="entry name" value="Concanavalin A-like lectins/glucanases"/>
    <property type="match status" value="1"/>
</dbReference>
<protein>
    <submittedName>
        <fullName evidence="3">Concanavalin A-like lectin/glucanases superfamily protein</fullName>
    </submittedName>
</protein>
<dbReference type="Gene3D" id="2.60.120.200">
    <property type="match status" value="1"/>
</dbReference>